<dbReference type="EMBL" id="BMMZ01000008">
    <property type="protein sequence ID" value="GGL70667.1"/>
    <property type="molecule type" value="Genomic_DNA"/>
</dbReference>
<reference evidence="1" key="1">
    <citation type="journal article" date="2014" name="Int. J. Syst. Evol. Microbiol.">
        <title>Complete genome sequence of Corynebacterium casei LMG S-19264T (=DSM 44701T), isolated from a smear-ripened cheese.</title>
        <authorList>
            <consortium name="US DOE Joint Genome Institute (JGI-PGF)"/>
            <person name="Walter F."/>
            <person name="Albersmeier A."/>
            <person name="Kalinowski J."/>
            <person name="Ruckert C."/>
        </authorList>
    </citation>
    <scope>NUCLEOTIDE SEQUENCE</scope>
    <source>
        <strain evidence="1">CGMCC 4.7306</strain>
    </source>
</reference>
<evidence type="ECO:0000313" key="1">
    <source>
        <dbReference type="EMBL" id="GGL70667.1"/>
    </source>
</evidence>
<name>A0A917SDU4_9ACTN</name>
<organism evidence="1 2">
    <name type="scientific">Microlunatus endophyticus</name>
    <dbReference type="NCBI Taxonomy" id="1716077"/>
    <lineage>
        <taxon>Bacteria</taxon>
        <taxon>Bacillati</taxon>
        <taxon>Actinomycetota</taxon>
        <taxon>Actinomycetes</taxon>
        <taxon>Propionibacteriales</taxon>
        <taxon>Propionibacteriaceae</taxon>
        <taxon>Microlunatus</taxon>
    </lineage>
</organism>
<protein>
    <submittedName>
        <fullName evidence="1">Uncharacterized protein</fullName>
    </submittedName>
</protein>
<proteinExistence type="predicted"/>
<dbReference type="Proteomes" id="UP000613840">
    <property type="component" value="Unassembled WGS sequence"/>
</dbReference>
<evidence type="ECO:0000313" key="2">
    <source>
        <dbReference type="Proteomes" id="UP000613840"/>
    </source>
</evidence>
<comment type="caution">
    <text evidence="1">The sequence shown here is derived from an EMBL/GenBank/DDBJ whole genome shotgun (WGS) entry which is preliminary data.</text>
</comment>
<dbReference type="RefSeq" id="WP_188896332.1">
    <property type="nucleotide sequence ID" value="NZ_BMMZ01000008.1"/>
</dbReference>
<dbReference type="AlphaFoldDB" id="A0A917SDU4"/>
<accession>A0A917SDU4</accession>
<sequence>MIIALACVVVAGIGVNVTQNISGEVIRTGDIHQSLRLDNAIVRVTDVRTGTAMAGQTDDDRYKTGGMILAVTLRVEAPGTKYTVGGDDGVSVQAGGRTYAAFGPNTSITAEAGFASTGDLLFEVDPNHIAGAYLELYRSEFIHVTPQKVHIRLGITQQNAAQWVAAAKGRTLQVGSASSEPLG</sequence>
<gene>
    <name evidence="1" type="ORF">GCM10011575_31450</name>
</gene>
<reference evidence="1" key="2">
    <citation type="submission" date="2020-09" db="EMBL/GenBank/DDBJ databases">
        <authorList>
            <person name="Sun Q."/>
            <person name="Zhou Y."/>
        </authorList>
    </citation>
    <scope>NUCLEOTIDE SEQUENCE</scope>
    <source>
        <strain evidence="1">CGMCC 4.7306</strain>
    </source>
</reference>
<keyword evidence="2" id="KW-1185">Reference proteome</keyword>